<dbReference type="CDD" id="cd08472">
    <property type="entry name" value="PBP2_CrgA_like_3"/>
    <property type="match status" value="1"/>
</dbReference>
<dbReference type="GO" id="GO:0006351">
    <property type="term" value="P:DNA-templated transcription"/>
    <property type="evidence" value="ECO:0007669"/>
    <property type="project" value="TreeGrafter"/>
</dbReference>
<dbReference type="Gene3D" id="1.10.10.10">
    <property type="entry name" value="Winged helix-like DNA-binding domain superfamily/Winged helix DNA-binding domain"/>
    <property type="match status" value="1"/>
</dbReference>
<accession>A0A7C9TIE5</accession>
<dbReference type="Gene3D" id="3.40.190.290">
    <property type="match status" value="1"/>
</dbReference>
<proteinExistence type="inferred from homology"/>
<organism evidence="6 7">
    <name type="scientific">Ideonella livida</name>
    <dbReference type="NCBI Taxonomy" id="2707176"/>
    <lineage>
        <taxon>Bacteria</taxon>
        <taxon>Pseudomonadati</taxon>
        <taxon>Pseudomonadota</taxon>
        <taxon>Betaproteobacteria</taxon>
        <taxon>Burkholderiales</taxon>
        <taxon>Sphaerotilaceae</taxon>
        <taxon>Ideonella</taxon>
    </lineage>
</organism>
<dbReference type="InterPro" id="IPR036388">
    <property type="entry name" value="WH-like_DNA-bd_sf"/>
</dbReference>
<evidence type="ECO:0000256" key="2">
    <source>
        <dbReference type="ARBA" id="ARBA00023015"/>
    </source>
</evidence>
<dbReference type="SUPFAM" id="SSF53850">
    <property type="entry name" value="Periplasmic binding protein-like II"/>
    <property type="match status" value="1"/>
</dbReference>
<dbReference type="EMBL" id="JAAGOH010000003">
    <property type="protein sequence ID" value="NDY90384.1"/>
    <property type="molecule type" value="Genomic_DNA"/>
</dbReference>
<evidence type="ECO:0000313" key="7">
    <source>
        <dbReference type="Proteomes" id="UP000484255"/>
    </source>
</evidence>
<keyword evidence="7" id="KW-1185">Reference proteome</keyword>
<comment type="similarity">
    <text evidence="1">Belongs to the LysR transcriptional regulatory family.</text>
</comment>
<dbReference type="RefSeq" id="WP_163456237.1">
    <property type="nucleotide sequence ID" value="NZ_JAAGOH010000003.1"/>
</dbReference>
<evidence type="ECO:0000259" key="5">
    <source>
        <dbReference type="PROSITE" id="PS50931"/>
    </source>
</evidence>
<dbReference type="FunFam" id="1.10.10.10:FF:000001">
    <property type="entry name" value="LysR family transcriptional regulator"/>
    <property type="match status" value="1"/>
</dbReference>
<reference evidence="6 7" key="1">
    <citation type="submission" date="2020-02" db="EMBL/GenBank/DDBJ databases">
        <title>Ideonella bacterium strain TBM-1.</title>
        <authorList>
            <person name="Chen W.-M."/>
        </authorList>
    </citation>
    <scope>NUCLEOTIDE SEQUENCE [LARGE SCALE GENOMIC DNA]</scope>
    <source>
        <strain evidence="6 7">TBM-1</strain>
    </source>
</reference>
<dbReference type="Pfam" id="PF03466">
    <property type="entry name" value="LysR_substrate"/>
    <property type="match status" value="1"/>
</dbReference>
<keyword evidence="4" id="KW-0804">Transcription</keyword>
<dbReference type="InterPro" id="IPR058163">
    <property type="entry name" value="LysR-type_TF_proteobact-type"/>
</dbReference>
<dbReference type="PANTHER" id="PTHR30537:SF72">
    <property type="entry name" value="LYSR FAMILY TRANSCRIPTIONAL REGULATOR"/>
    <property type="match status" value="1"/>
</dbReference>
<dbReference type="Pfam" id="PF00126">
    <property type="entry name" value="HTH_1"/>
    <property type="match status" value="1"/>
</dbReference>
<evidence type="ECO:0000256" key="1">
    <source>
        <dbReference type="ARBA" id="ARBA00009437"/>
    </source>
</evidence>
<dbReference type="AlphaFoldDB" id="A0A7C9TIE5"/>
<evidence type="ECO:0000256" key="3">
    <source>
        <dbReference type="ARBA" id="ARBA00023125"/>
    </source>
</evidence>
<dbReference type="GO" id="GO:0043565">
    <property type="term" value="F:sequence-specific DNA binding"/>
    <property type="evidence" value="ECO:0007669"/>
    <property type="project" value="TreeGrafter"/>
</dbReference>
<evidence type="ECO:0000256" key="4">
    <source>
        <dbReference type="ARBA" id="ARBA00023163"/>
    </source>
</evidence>
<comment type="caution">
    <text evidence="6">The sequence shown here is derived from an EMBL/GenBank/DDBJ whole genome shotgun (WGS) entry which is preliminary data.</text>
</comment>
<dbReference type="PROSITE" id="PS50931">
    <property type="entry name" value="HTH_LYSR"/>
    <property type="match status" value="1"/>
</dbReference>
<name>A0A7C9TIE5_9BURK</name>
<dbReference type="Proteomes" id="UP000484255">
    <property type="component" value="Unassembled WGS sequence"/>
</dbReference>
<evidence type="ECO:0000313" key="6">
    <source>
        <dbReference type="EMBL" id="NDY90384.1"/>
    </source>
</evidence>
<dbReference type="InterPro" id="IPR000847">
    <property type="entry name" value="LysR_HTH_N"/>
</dbReference>
<feature type="domain" description="HTH lysR-type" evidence="5">
    <location>
        <begin position="7"/>
        <end position="64"/>
    </location>
</feature>
<dbReference type="GO" id="GO:0003700">
    <property type="term" value="F:DNA-binding transcription factor activity"/>
    <property type="evidence" value="ECO:0007669"/>
    <property type="project" value="InterPro"/>
</dbReference>
<dbReference type="InterPro" id="IPR036390">
    <property type="entry name" value="WH_DNA-bd_sf"/>
</dbReference>
<dbReference type="PANTHER" id="PTHR30537">
    <property type="entry name" value="HTH-TYPE TRANSCRIPTIONAL REGULATOR"/>
    <property type="match status" value="1"/>
</dbReference>
<sequence>MNEQSELRPEHLRALVRVVELGSFTQAAAALGWPKTRVSEAVRHLEARLGTRLLHRTTRRVQPTPDGQAFYAQARDLLDEWDAMSTQFQPLDGGLTGRLKVDMPLITARRLVIPRLPEFLAAHPGLELQLDSTDRRVDLVREGYDCVLRIGALGDSSLVARPLGLYPVATVASPAYLARHGTPTHPGELADHRLVHYATVPGMPSTLEWTDPDTGAPGHTDLPGTLTVNNAEAYQAAVRAGLGLAQLPLAGVRSALQDGELVEVMPRWRPPPMPVHLLYPHRRHLPRRVQVFMRWLEEVLGPTLVR</sequence>
<gene>
    <name evidence="6" type="ORF">G3A44_04140</name>
</gene>
<dbReference type="InterPro" id="IPR005119">
    <property type="entry name" value="LysR_subst-bd"/>
</dbReference>
<keyword evidence="3" id="KW-0238">DNA-binding</keyword>
<dbReference type="SUPFAM" id="SSF46785">
    <property type="entry name" value="Winged helix' DNA-binding domain"/>
    <property type="match status" value="1"/>
</dbReference>
<dbReference type="FunFam" id="3.40.190.290:FF:000001">
    <property type="entry name" value="Transcriptional regulator, LysR family"/>
    <property type="match status" value="1"/>
</dbReference>
<keyword evidence="2" id="KW-0805">Transcription regulation</keyword>
<protein>
    <submittedName>
        <fullName evidence="6">LysR family transcriptional regulator</fullName>
    </submittedName>
</protein>